<dbReference type="GO" id="GO:0005739">
    <property type="term" value="C:mitochondrion"/>
    <property type="evidence" value="ECO:0007669"/>
    <property type="project" value="TreeGrafter"/>
</dbReference>
<dbReference type="InterPro" id="IPR043459">
    <property type="entry name" value="NFD6/NOXY2-like"/>
</dbReference>
<accession>A0A6J5UB32</accession>
<reference evidence="1 2" key="1">
    <citation type="submission" date="2020-05" db="EMBL/GenBank/DDBJ databases">
        <authorList>
            <person name="Campoy J."/>
            <person name="Schneeberger K."/>
            <person name="Spophaly S."/>
        </authorList>
    </citation>
    <scope>NUCLEOTIDE SEQUENCE [LARGE SCALE GENOMIC DNA]</scope>
    <source>
        <strain evidence="1">PruArmRojPasFocal</strain>
    </source>
</reference>
<dbReference type="Proteomes" id="UP000507222">
    <property type="component" value="Unassembled WGS sequence"/>
</dbReference>
<evidence type="ECO:0000313" key="1">
    <source>
        <dbReference type="EMBL" id="CAB4273443.1"/>
    </source>
</evidence>
<gene>
    <name evidence="1" type="ORF">CURHAP_LOCUS21137</name>
</gene>
<organism evidence="1 2">
    <name type="scientific">Prunus armeniaca</name>
    <name type="common">Apricot</name>
    <name type="synonym">Armeniaca vulgaris</name>
    <dbReference type="NCBI Taxonomy" id="36596"/>
    <lineage>
        <taxon>Eukaryota</taxon>
        <taxon>Viridiplantae</taxon>
        <taxon>Streptophyta</taxon>
        <taxon>Embryophyta</taxon>
        <taxon>Tracheophyta</taxon>
        <taxon>Spermatophyta</taxon>
        <taxon>Magnoliopsida</taxon>
        <taxon>eudicotyledons</taxon>
        <taxon>Gunneridae</taxon>
        <taxon>Pentapetalae</taxon>
        <taxon>rosids</taxon>
        <taxon>fabids</taxon>
        <taxon>Rosales</taxon>
        <taxon>Rosaceae</taxon>
        <taxon>Amygdaloideae</taxon>
        <taxon>Amygdaleae</taxon>
        <taxon>Prunus</taxon>
    </lineage>
</organism>
<sequence length="200" mass="21654">MRMATSAAARSIFRSCASRSCGSAARLASESKAARSPFRMAGKRPSSSPALRSPVELSFCVESMLPYHTATASALMTSMLSITRRSYGWLPEGRHGTFFMMAISVLATTMHDQFPVSSVEVLFKILALEENDDLEALTACLLDKSVLKVLPAVCPLSWQGGARAATIHVNSDCPCHIKQCVFPAIALCHGKYYSFTLVDP</sequence>
<proteinExistence type="predicted"/>
<dbReference type="PANTHER" id="PTHR33156">
    <property type="entry name" value="OS02G0230000 PROTEIN"/>
    <property type="match status" value="1"/>
</dbReference>
<dbReference type="PANTHER" id="PTHR33156:SF48">
    <property type="entry name" value="PROTEIN NUCLEAR FUSION DEFECTIVE 6, MITOCHONDRIAL"/>
    <property type="match status" value="1"/>
</dbReference>
<evidence type="ECO:0000313" key="2">
    <source>
        <dbReference type="Proteomes" id="UP000507222"/>
    </source>
</evidence>
<dbReference type="EMBL" id="CAEKDK010000003">
    <property type="protein sequence ID" value="CAB4273443.1"/>
    <property type="molecule type" value="Genomic_DNA"/>
</dbReference>
<protein>
    <submittedName>
        <fullName evidence="1">Uncharacterized protein</fullName>
    </submittedName>
</protein>
<name>A0A6J5UB32_PRUAR</name>
<dbReference type="AlphaFoldDB" id="A0A6J5UB32"/>